<protein>
    <submittedName>
        <fullName evidence="2">Uncharacterized protein</fullName>
    </submittedName>
</protein>
<dbReference type="AlphaFoldDB" id="A0AAC9W832"/>
<proteinExistence type="predicted"/>
<accession>A0AAC9W832</accession>
<sequence length="195" mass="23221">MKYFNTKTHNFDLRYLFLKYYFLIWSSRGIFILNLTFTIFIHFINITWLNPLLPLFIKLTFSSFLIYLSSIVIASLANHQNYKSLFMSRRQSSKVKRRFFQLEVRKNLQEGNLTGERNPEIRVLNKAIAKIIIDVRGDKLFVIVPVPRDHLTSEALEALLPAIHKFISNENENYRFSSFERHANHCWHCQANYKN</sequence>
<keyword evidence="1" id="KW-0812">Transmembrane</keyword>
<feature type="transmembrane region" description="Helical" evidence="1">
    <location>
        <begin position="20"/>
        <end position="44"/>
    </location>
</feature>
<organism evidence="2 3">
    <name type="scientific">Lactococcus lactis subsp. lactis</name>
    <name type="common">Streptococcus lactis</name>
    <dbReference type="NCBI Taxonomy" id="1360"/>
    <lineage>
        <taxon>Bacteria</taxon>
        <taxon>Bacillati</taxon>
        <taxon>Bacillota</taxon>
        <taxon>Bacilli</taxon>
        <taxon>Lactobacillales</taxon>
        <taxon>Streptococcaceae</taxon>
        <taxon>Lactococcus</taxon>
    </lineage>
</organism>
<gene>
    <name evidence="2" type="ORF">LLUC11_0059</name>
</gene>
<dbReference type="Proteomes" id="UP000192067">
    <property type="component" value="Chromosome"/>
</dbReference>
<feature type="transmembrane region" description="Helical" evidence="1">
    <location>
        <begin position="56"/>
        <end position="77"/>
    </location>
</feature>
<evidence type="ECO:0000313" key="3">
    <source>
        <dbReference type="Proteomes" id="UP000192067"/>
    </source>
</evidence>
<keyword evidence="1" id="KW-0472">Membrane</keyword>
<keyword evidence="1" id="KW-1133">Transmembrane helix</keyword>
<dbReference type="EMBL" id="CP015904">
    <property type="protein sequence ID" value="ARE12395.1"/>
    <property type="molecule type" value="Genomic_DNA"/>
</dbReference>
<evidence type="ECO:0000256" key="1">
    <source>
        <dbReference type="SAM" id="Phobius"/>
    </source>
</evidence>
<name>A0AAC9W832_LACLL</name>
<reference evidence="2 3" key="1">
    <citation type="journal article" date="2017" name="BMC Genomics">
        <title>Comparative and functional genomics of the Lactococcus lactis taxon; insights into evolution and niche adaptation.</title>
        <authorList>
            <person name="Kelleher P."/>
            <person name="Bottacini F."/>
            <person name="Mahony J."/>
            <person name="Kilcawley K.N."/>
            <person name="van Sinderen D."/>
        </authorList>
    </citation>
    <scope>NUCLEOTIDE SEQUENCE [LARGE SCALE GENOMIC DNA]</scope>
    <source>
        <strain evidence="2 3">UC11</strain>
    </source>
</reference>
<evidence type="ECO:0000313" key="2">
    <source>
        <dbReference type="EMBL" id="ARE12395.1"/>
    </source>
</evidence>